<evidence type="ECO:0000256" key="3">
    <source>
        <dbReference type="ARBA" id="ARBA00023295"/>
    </source>
</evidence>
<dbReference type="SUPFAM" id="SSF75005">
    <property type="entry name" value="Arabinanase/levansucrase/invertase"/>
    <property type="match status" value="1"/>
</dbReference>
<dbReference type="AlphaFoldDB" id="A0A1G7MNM6"/>
<keyword evidence="2 5" id="KW-0378">Hydrolase</keyword>
<feature type="site" description="Important for catalytic activity, responsible for pKa modulation of the active site Glu and correct orientation of both the proton donor and substrate" evidence="4">
    <location>
        <position position="269"/>
    </location>
</feature>
<gene>
    <name evidence="6" type="ORF">SAMN05216557_104271</name>
</gene>
<evidence type="ECO:0000313" key="6">
    <source>
        <dbReference type="EMBL" id="SDF63438.1"/>
    </source>
</evidence>
<dbReference type="GO" id="GO:0005975">
    <property type="term" value="P:carbohydrate metabolic process"/>
    <property type="evidence" value="ECO:0007669"/>
    <property type="project" value="InterPro"/>
</dbReference>
<organism evidence="6 7">
    <name type="scientific">Sphingomonas carotinifaciens</name>
    <dbReference type="NCBI Taxonomy" id="1166323"/>
    <lineage>
        <taxon>Bacteria</taxon>
        <taxon>Pseudomonadati</taxon>
        <taxon>Pseudomonadota</taxon>
        <taxon>Alphaproteobacteria</taxon>
        <taxon>Sphingomonadales</taxon>
        <taxon>Sphingomonadaceae</taxon>
        <taxon>Sphingomonas</taxon>
    </lineage>
</organism>
<protein>
    <submittedName>
        <fullName evidence="6">Glycosyl hydrolases family 43</fullName>
    </submittedName>
</protein>
<sequence>MTSPIPSRESLPPACLTRAGGFSRLDRRTLIGGGLAIWAVPALAQHVLYRPAPLPGQPVDPGGDDSGRVVPAPARGYWPFSGISGPGRPATDASIGQGWVSGLPDVRYRGETARSYPVAPWADAASGLAVRQGVMPALRPIHHVHIRDTIVRPGPDGWYYMTGSTGDNIWAMNDGVELWRSRDLADWEYRGLVWSIERDGRWERHWRMRKGVPFRALWAPEIHYIRGQWLICHSMSRAGLAILRSTSGRAEGPYVHAFSPDAPIRGGIDATLFEDDDGSVWLTAGSADEIVRLKDDLSGLDGAWQPMTGEGWDLDPRHHRAECAKKGLRHFGYEGATLFKREGRYHLGVVDRYDDRYSFAMWTADRITGPYRDRHELPDCGGGNVFRDHQGRWWVTCFGNAHASPFREMPGLARIAFDADGRIRFTREQPFATRPFDAGVTA</sequence>
<dbReference type="EMBL" id="FNBI01000004">
    <property type="protein sequence ID" value="SDF63438.1"/>
    <property type="molecule type" value="Genomic_DNA"/>
</dbReference>
<proteinExistence type="inferred from homology"/>
<dbReference type="InterPro" id="IPR051795">
    <property type="entry name" value="Glycosyl_Hydrlase_43"/>
</dbReference>
<keyword evidence="7" id="KW-1185">Reference proteome</keyword>
<dbReference type="Gene3D" id="2.115.10.20">
    <property type="entry name" value="Glycosyl hydrolase domain, family 43"/>
    <property type="match status" value="1"/>
</dbReference>
<keyword evidence="3 5" id="KW-0326">Glycosidase</keyword>
<comment type="similarity">
    <text evidence="1 5">Belongs to the glycosyl hydrolase 43 family.</text>
</comment>
<evidence type="ECO:0000256" key="5">
    <source>
        <dbReference type="RuleBase" id="RU361187"/>
    </source>
</evidence>
<name>A0A1G7MNM6_9SPHN</name>
<dbReference type="GO" id="GO:0004553">
    <property type="term" value="F:hydrolase activity, hydrolyzing O-glycosyl compounds"/>
    <property type="evidence" value="ECO:0007669"/>
    <property type="project" value="InterPro"/>
</dbReference>
<dbReference type="Proteomes" id="UP000323502">
    <property type="component" value="Unassembled WGS sequence"/>
</dbReference>
<dbReference type="CDD" id="cd08986">
    <property type="entry name" value="GH43-like"/>
    <property type="match status" value="1"/>
</dbReference>
<dbReference type="Pfam" id="PF04616">
    <property type="entry name" value="Glyco_hydro_43"/>
    <property type="match status" value="1"/>
</dbReference>
<dbReference type="InterPro" id="IPR023296">
    <property type="entry name" value="Glyco_hydro_beta-prop_sf"/>
</dbReference>
<dbReference type="InterPro" id="IPR006710">
    <property type="entry name" value="Glyco_hydro_43"/>
</dbReference>
<dbReference type="PANTHER" id="PTHR42812:SF14">
    <property type="entry name" value="SECRETED PROTEIN"/>
    <property type="match status" value="1"/>
</dbReference>
<evidence type="ECO:0000256" key="4">
    <source>
        <dbReference type="PIRSR" id="PIRSR606710-2"/>
    </source>
</evidence>
<accession>A0A1G7MNM6</accession>
<evidence type="ECO:0000313" key="7">
    <source>
        <dbReference type="Proteomes" id="UP000323502"/>
    </source>
</evidence>
<reference evidence="6 7" key="1">
    <citation type="submission" date="2016-10" db="EMBL/GenBank/DDBJ databases">
        <authorList>
            <person name="Varghese N."/>
            <person name="Submissions S."/>
        </authorList>
    </citation>
    <scope>NUCLEOTIDE SEQUENCE [LARGE SCALE GENOMIC DNA]</scope>
    <source>
        <strain evidence="6 7">S7-754</strain>
    </source>
</reference>
<dbReference type="PANTHER" id="PTHR42812">
    <property type="entry name" value="BETA-XYLOSIDASE"/>
    <property type="match status" value="1"/>
</dbReference>
<evidence type="ECO:0000256" key="1">
    <source>
        <dbReference type="ARBA" id="ARBA00009865"/>
    </source>
</evidence>
<evidence type="ECO:0000256" key="2">
    <source>
        <dbReference type="ARBA" id="ARBA00022801"/>
    </source>
</evidence>